<accession>A0ACA9S044</accession>
<comment type="caution">
    <text evidence="1">The sequence shown here is derived from an EMBL/GenBank/DDBJ whole genome shotgun (WGS) entry which is preliminary data.</text>
</comment>
<dbReference type="Proteomes" id="UP000789920">
    <property type="component" value="Unassembled WGS sequence"/>
</dbReference>
<evidence type="ECO:0000313" key="1">
    <source>
        <dbReference type="EMBL" id="CAG8820265.1"/>
    </source>
</evidence>
<sequence>IPVFDTISSTWSTEQAEFGSAFIQPRAGHTANLAPDNLSIIIIGGTSSYVRNETTAKPVMVLLDISKKPYIYSELIVPGASGVKAPPLAYHS</sequence>
<feature type="non-terminal residue" evidence="1">
    <location>
        <position position="92"/>
    </location>
</feature>
<protein>
    <submittedName>
        <fullName evidence="1">285_t:CDS:1</fullName>
    </submittedName>
</protein>
<feature type="non-terminal residue" evidence="1">
    <location>
        <position position="1"/>
    </location>
</feature>
<organism evidence="1 2">
    <name type="scientific">Racocetra persica</name>
    <dbReference type="NCBI Taxonomy" id="160502"/>
    <lineage>
        <taxon>Eukaryota</taxon>
        <taxon>Fungi</taxon>
        <taxon>Fungi incertae sedis</taxon>
        <taxon>Mucoromycota</taxon>
        <taxon>Glomeromycotina</taxon>
        <taxon>Glomeromycetes</taxon>
        <taxon>Diversisporales</taxon>
        <taxon>Gigasporaceae</taxon>
        <taxon>Racocetra</taxon>
    </lineage>
</organism>
<gene>
    <name evidence="1" type="ORF">RPERSI_LOCUS25321</name>
</gene>
<keyword evidence="2" id="KW-1185">Reference proteome</keyword>
<evidence type="ECO:0000313" key="2">
    <source>
        <dbReference type="Proteomes" id="UP000789920"/>
    </source>
</evidence>
<name>A0ACA9S044_9GLOM</name>
<reference evidence="1" key="1">
    <citation type="submission" date="2021-06" db="EMBL/GenBank/DDBJ databases">
        <authorList>
            <person name="Kallberg Y."/>
            <person name="Tangrot J."/>
            <person name="Rosling A."/>
        </authorList>
    </citation>
    <scope>NUCLEOTIDE SEQUENCE</scope>
    <source>
        <strain evidence="1">MA461A</strain>
    </source>
</reference>
<dbReference type="EMBL" id="CAJVQC010083388">
    <property type="protein sequence ID" value="CAG8820265.1"/>
    <property type="molecule type" value="Genomic_DNA"/>
</dbReference>
<proteinExistence type="predicted"/>